<feature type="region of interest" description="Disordered" evidence="1">
    <location>
        <begin position="51"/>
        <end position="81"/>
    </location>
</feature>
<accession>A0ABV0Z7U9</accession>
<dbReference type="EMBL" id="JAHRIP010053044">
    <property type="protein sequence ID" value="MEQ2301518.1"/>
    <property type="molecule type" value="Genomic_DNA"/>
</dbReference>
<evidence type="ECO:0000313" key="3">
    <source>
        <dbReference type="Proteomes" id="UP001469553"/>
    </source>
</evidence>
<feature type="non-terminal residue" evidence="2">
    <location>
        <position position="1"/>
    </location>
</feature>
<gene>
    <name evidence="2" type="ORF">AMECASPLE_036901</name>
</gene>
<organism evidence="2 3">
    <name type="scientific">Ameca splendens</name>
    <dbReference type="NCBI Taxonomy" id="208324"/>
    <lineage>
        <taxon>Eukaryota</taxon>
        <taxon>Metazoa</taxon>
        <taxon>Chordata</taxon>
        <taxon>Craniata</taxon>
        <taxon>Vertebrata</taxon>
        <taxon>Euteleostomi</taxon>
        <taxon>Actinopterygii</taxon>
        <taxon>Neopterygii</taxon>
        <taxon>Teleostei</taxon>
        <taxon>Neoteleostei</taxon>
        <taxon>Acanthomorphata</taxon>
        <taxon>Ovalentaria</taxon>
        <taxon>Atherinomorphae</taxon>
        <taxon>Cyprinodontiformes</taxon>
        <taxon>Goodeidae</taxon>
        <taxon>Ameca</taxon>
    </lineage>
</organism>
<protein>
    <submittedName>
        <fullName evidence="2">Uncharacterized protein</fullName>
    </submittedName>
</protein>
<comment type="caution">
    <text evidence="2">The sequence shown here is derived from an EMBL/GenBank/DDBJ whole genome shotgun (WGS) entry which is preliminary data.</text>
</comment>
<sequence length="117" mass="13189">EKYYNRTVRDLDCLKAGDSVRVQPFNPCKTWEAATVLRPVSSRSYEVEMESGGVLRKNRRHLRHNHNTPTLPPHTGTSTKAETVPVLVTPEHGGIITVTTRSGRQVKTPAYLNDYCK</sequence>
<proteinExistence type="predicted"/>
<evidence type="ECO:0000256" key="1">
    <source>
        <dbReference type="SAM" id="MobiDB-lite"/>
    </source>
</evidence>
<feature type="compositionally biased region" description="Basic residues" evidence="1">
    <location>
        <begin position="56"/>
        <end position="66"/>
    </location>
</feature>
<dbReference type="Proteomes" id="UP001469553">
    <property type="component" value="Unassembled WGS sequence"/>
</dbReference>
<name>A0ABV0Z7U9_9TELE</name>
<reference evidence="2 3" key="1">
    <citation type="submission" date="2021-06" db="EMBL/GenBank/DDBJ databases">
        <authorList>
            <person name="Palmer J.M."/>
        </authorList>
    </citation>
    <scope>NUCLEOTIDE SEQUENCE [LARGE SCALE GENOMIC DNA]</scope>
    <source>
        <strain evidence="2 3">AS_MEX2019</strain>
        <tissue evidence="2">Muscle</tissue>
    </source>
</reference>
<dbReference type="PANTHER" id="PTHR33244">
    <property type="entry name" value="INTEGRASE CATALYTIC DOMAIN-CONTAINING PROTEIN-RELATED"/>
    <property type="match status" value="1"/>
</dbReference>
<evidence type="ECO:0000313" key="2">
    <source>
        <dbReference type="EMBL" id="MEQ2301518.1"/>
    </source>
</evidence>
<keyword evidence="3" id="KW-1185">Reference proteome</keyword>
<dbReference type="PANTHER" id="PTHR33244:SF3">
    <property type="entry name" value="PEPTIDASE A2 DOMAIN-CONTAINING PROTEIN"/>
    <property type="match status" value="1"/>
</dbReference>